<reference evidence="3" key="1">
    <citation type="journal article" date="2019" name="Int. J. Syst. Evol. Microbiol.">
        <title>The Global Catalogue of Microorganisms (GCM) 10K type strain sequencing project: providing services to taxonomists for standard genome sequencing and annotation.</title>
        <authorList>
            <consortium name="The Broad Institute Genomics Platform"/>
            <consortium name="The Broad Institute Genome Sequencing Center for Infectious Disease"/>
            <person name="Wu L."/>
            <person name="Ma J."/>
        </authorList>
    </citation>
    <scope>NUCLEOTIDE SEQUENCE [LARGE SCALE GENOMIC DNA]</scope>
    <source>
        <strain evidence="3">JCM 18200</strain>
    </source>
</reference>
<sequence length="109" mass="12571">MMLNKFDQLLETVKSIHALLDAMHDPQKSEKKTEFLNASLLAQEGMPKTLSDEVLYNAKYAADRIGVSDKTIGRLTQRGDLPVVAVKRRKRQFRLSDIERCRRYYRGEG</sequence>
<evidence type="ECO:0000313" key="3">
    <source>
        <dbReference type="Proteomes" id="UP001501411"/>
    </source>
</evidence>
<evidence type="ECO:0000313" key="2">
    <source>
        <dbReference type="EMBL" id="GAA4777962.1"/>
    </source>
</evidence>
<dbReference type="SUPFAM" id="SSF46955">
    <property type="entry name" value="Putative DNA-binding domain"/>
    <property type="match status" value="1"/>
</dbReference>
<dbReference type="InterPro" id="IPR041657">
    <property type="entry name" value="HTH_17"/>
</dbReference>
<gene>
    <name evidence="2" type="ORF">GCM10023231_00500</name>
</gene>
<dbReference type="EMBL" id="BAABIQ010000001">
    <property type="protein sequence ID" value="GAA4777962.1"/>
    <property type="molecule type" value="Genomic_DNA"/>
</dbReference>
<protein>
    <recommendedName>
        <fullName evidence="1">Helix-turn-helix domain-containing protein</fullName>
    </recommendedName>
</protein>
<feature type="domain" description="Helix-turn-helix" evidence="1">
    <location>
        <begin position="55"/>
        <end position="100"/>
    </location>
</feature>
<dbReference type="RefSeq" id="WP_345229661.1">
    <property type="nucleotide sequence ID" value="NZ_BAABIQ010000001.1"/>
</dbReference>
<organism evidence="2 3">
    <name type="scientific">Olivibacter ginsenosidimutans</name>
    <dbReference type="NCBI Taxonomy" id="1176537"/>
    <lineage>
        <taxon>Bacteria</taxon>
        <taxon>Pseudomonadati</taxon>
        <taxon>Bacteroidota</taxon>
        <taxon>Sphingobacteriia</taxon>
        <taxon>Sphingobacteriales</taxon>
        <taxon>Sphingobacteriaceae</taxon>
        <taxon>Olivibacter</taxon>
    </lineage>
</organism>
<name>A0ABP9AE84_9SPHI</name>
<accession>A0ABP9AE84</accession>
<comment type="caution">
    <text evidence="2">The sequence shown here is derived from an EMBL/GenBank/DDBJ whole genome shotgun (WGS) entry which is preliminary data.</text>
</comment>
<dbReference type="Proteomes" id="UP001501411">
    <property type="component" value="Unassembled WGS sequence"/>
</dbReference>
<dbReference type="InterPro" id="IPR009061">
    <property type="entry name" value="DNA-bd_dom_put_sf"/>
</dbReference>
<evidence type="ECO:0000259" key="1">
    <source>
        <dbReference type="Pfam" id="PF12728"/>
    </source>
</evidence>
<keyword evidence="3" id="KW-1185">Reference proteome</keyword>
<proteinExistence type="predicted"/>
<dbReference type="Pfam" id="PF12728">
    <property type="entry name" value="HTH_17"/>
    <property type="match status" value="1"/>
</dbReference>